<proteinExistence type="predicted"/>
<dbReference type="AlphaFoldDB" id="A0A0A9CU28"/>
<name>A0A0A9CU28_ARUDO</name>
<protein>
    <submittedName>
        <fullName evidence="1">Uncharacterized protein</fullName>
    </submittedName>
</protein>
<dbReference type="EMBL" id="GBRH01218824">
    <property type="protein sequence ID" value="JAD79071.1"/>
    <property type="molecule type" value="Transcribed_RNA"/>
</dbReference>
<reference evidence="1" key="2">
    <citation type="journal article" date="2015" name="Data Brief">
        <title>Shoot transcriptome of the giant reed, Arundo donax.</title>
        <authorList>
            <person name="Barrero R.A."/>
            <person name="Guerrero F.D."/>
            <person name="Moolhuijzen P."/>
            <person name="Goolsby J.A."/>
            <person name="Tidwell J."/>
            <person name="Bellgard S.E."/>
            <person name="Bellgard M.I."/>
        </authorList>
    </citation>
    <scope>NUCLEOTIDE SEQUENCE</scope>
    <source>
        <tissue evidence="1">Shoot tissue taken approximately 20 cm above the soil surface</tissue>
    </source>
</reference>
<reference evidence="1" key="1">
    <citation type="submission" date="2014-09" db="EMBL/GenBank/DDBJ databases">
        <authorList>
            <person name="Magalhaes I.L.F."/>
            <person name="Oliveira U."/>
            <person name="Santos F.R."/>
            <person name="Vidigal T.H.D.A."/>
            <person name="Brescovit A.D."/>
            <person name="Santos A.J."/>
        </authorList>
    </citation>
    <scope>NUCLEOTIDE SEQUENCE</scope>
    <source>
        <tissue evidence="1">Shoot tissue taken approximately 20 cm above the soil surface</tissue>
    </source>
</reference>
<organism evidence="1">
    <name type="scientific">Arundo donax</name>
    <name type="common">Giant reed</name>
    <name type="synonym">Donax arundinaceus</name>
    <dbReference type="NCBI Taxonomy" id="35708"/>
    <lineage>
        <taxon>Eukaryota</taxon>
        <taxon>Viridiplantae</taxon>
        <taxon>Streptophyta</taxon>
        <taxon>Embryophyta</taxon>
        <taxon>Tracheophyta</taxon>
        <taxon>Spermatophyta</taxon>
        <taxon>Magnoliopsida</taxon>
        <taxon>Liliopsida</taxon>
        <taxon>Poales</taxon>
        <taxon>Poaceae</taxon>
        <taxon>PACMAD clade</taxon>
        <taxon>Arundinoideae</taxon>
        <taxon>Arundineae</taxon>
        <taxon>Arundo</taxon>
    </lineage>
</organism>
<accession>A0A0A9CU28</accession>
<sequence>MKWMGLSDIQFYFGLDVLIHICIQIKQIPISRPISEQIKQIRQIASDPLPLIPSIATILLRNEELEERKSWKISLCIAQPQ</sequence>
<evidence type="ECO:0000313" key="1">
    <source>
        <dbReference type="EMBL" id="JAD79071.1"/>
    </source>
</evidence>